<dbReference type="SUPFAM" id="SSF53850">
    <property type="entry name" value="Periplasmic binding protein-like II"/>
    <property type="match status" value="1"/>
</dbReference>
<gene>
    <name evidence="6" type="ORF">CEY11_09175</name>
</gene>
<dbReference type="Gene3D" id="1.10.10.10">
    <property type="entry name" value="Winged helix-like DNA-binding domain superfamily/Winged helix DNA-binding domain"/>
    <property type="match status" value="1"/>
</dbReference>
<evidence type="ECO:0000259" key="5">
    <source>
        <dbReference type="PROSITE" id="PS50931"/>
    </source>
</evidence>
<dbReference type="EMBL" id="NJIH01000004">
    <property type="protein sequence ID" value="OWT61976.1"/>
    <property type="molecule type" value="Genomic_DNA"/>
</dbReference>
<evidence type="ECO:0000256" key="3">
    <source>
        <dbReference type="ARBA" id="ARBA00023125"/>
    </source>
</evidence>
<feature type="domain" description="HTH lysR-type" evidence="5">
    <location>
        <begin position="19"/>
        <end position="76"/>
    </location>
</feature>
<dbReference type="Pfam" id="PF03466">
    <property type="entry name" value="LysR_substrate"/>
    <property type="match status" value="1"/>
</dbReference>
<dbReference type="GO" id="GO:0003700">
    <property type="term" value="F:DNA-binding transcription factor activity"/>
    <property type="evidence" value="ECO:0007669"/>
    <property type="project" value="InterPro"/>
</dbReference>
<evidence type="ECO:0000256" key="2">
    <source>
        <dbReference type="ARBA" id="ARBA00023015"/>
    </source>
</evidence>
<evidence type="ECO:0000256" key="4">
    <source>
        <dbReference type="ARBA" id="ARBA00023163"/>
    </source>
</evidence>
<organism evidence="6 7">
    <name type="scientific">Candidimonas nitroreducens</name>
    <dbReference type="NCBI Taxonomy" id="683354"/>
    <lineage>
        <taxon>Bacteria</taxon>
        <taxon>Pseudomonadati</taxon>
        <taxon>Pseudomonadota</taxon>
        <taxon>Betaproteobacteria</taxon>
        <taxon>Burkholderiales</taxon>
        <taxon>Alcaligenaceae</taxon>
        <taxon>Candidimonas</taxon>
    </lineage>
</organism>
<keyword evidence="4" id="KW-0804">Transcription</keyword>
<dbReference type="InterPro" id="IPR036388">
    <property type="entry name" value="WH-like_DNA-bd_sf"/>
</dbReference>
<dbReference type="InterPro" id="IPR000847">
    <property type="entry name" value="LysR_HTH_N"/>
</dbReference>
<proteinExistence type="inferred from homology"/>
<dbReference type="PANTHER" id="PTHR30419">
    <property type="entry name" value="HTH-TYPE TRANSCRIPTIONAL REGULATOR YBHD"/>
    <property type="match status" value="1"/>
</dbReference>
<keyword evidence="7" id="KW-1185">Reference proteome</keyword>
<dbReference type="InterPro" id="IPR050950">
    <property type="entry name" value="HTH-type_LysR_regulators"/>
</dbReference>
<evidence type="ECO:0000256" key="1">
    <source>
        <dbReference type="ARBA" id="ARBA00009437"/>
    </source>
</evidence>
<dbReference type="PANTHER" id="PTHR30419:SF8">
    <property type="entry name" value="NITROGEN ASSIMILATION TRANSCRIPTIONAL ACTIVATOR-RELATED"/>
    <property type="match status" value="1"/>
</dbReference>
<sequence length="322" mass="35241">MIERAMANPAPRSPRPIHLKQRHIDLLLTLDRTRHLGQAAEALHMSQPAASKSLAQLESLFGYALFERTGSGTQATELGHAAIAHARNMDGAARRFGAELEALRQRGQQQLRIGILPSASIHITPRLITALLSRAGNLEISVHEGLLHDLLASLLERQLDCVIGRTTSRIDSSQIEGRFLYEDPIALVCGVQNPLGALPTPALAEIMGSMWILPVQNSVLSDRMDEMFARLGVERPARHIQSNAVLTNITLINQYPWIAALPRVIAEHFQKQGGLCILPIDTRINFGNVQVMTRKESSVSQPLALALAALRELFPATETSPG</sequence>
<dbReference type="Gene3D" id="3.40.190.10">
    <property type="entry name" value="Periplasmic binding protein-like II"/>
    <property type="match status" value="2"/>
</dbReference>
<comment type="similarity">
    <text evidence="1">Belongs to the LysR transcriptional regulatory family.</text>
</comment>
<reference evidence="7" key="1">
    <citation type="submission" date="2017-06" db="EMBL/GenBank/DDBJ databases">
        <title>Herbaspirillum phytohormonus sp. nov., isolated from the root nodule of Robinia pseudoacacia in lead-zinc mine.</title>
        <authorList>
            <person name="Fan M."/>
            <person name="Lin Y."/>
        </authorList>
    </citation>
    <scope>NUCLEOTIDE SEQUENCE [LARGE SCALE GENOMIC DNA]</scope>
    <source>
        <strain evidence="7">SC-089</strain>
    </source>
</reference>
<dbReference type="PRINTS" id="PR00039">
    <property type="entry name" value="HTHLYSR"/>
</dbReference>
<comment type="caution">
    <text evidence="6">The sequence shown here is derived from an EMBL/GenBank/DDBJ whole genome shotgun (WGS) entry which is preliminary data.</text>
</comment>
<dbReference type="AlphaFoldDB" id="A0A225MKX7"/>
<dbReference type="SUPFAM" id="SSF46785">
    <property type="entry name" value="Winged helix' DNA-binding domain"/>
    <property type="match status" value="1"/>
</dbReference>
<evidence type="ECO:0000313" key="7">
    <source>
        <dbReference type="Proteomes" id="UP000214603"/>
    </source>
</evidence>
<keyword evidence="2" id="KW-0805">Transcription regulation</keyword>
<dbReference type="Proteomes" id="UP000214603">
    <property type="component" value="Unassembled WGS sequence"/>
</dbReference>
<dbReference type="GO" id="GO:0005829">
    <property type="term" value="C:cytosol"/>
    <property type="evidence" value="ECO:0007669"/>
    <property type="project" value="TreeGrafter"/>
</dbReference>
<keyword evidence="3" id="KW-0238">DNA-binding</keyword>
<dbReference type="GO" id="GO:0003677">
    <property type="term" value="F:DNA binding"/>
    <property type="evidence" value="ECO:0007669"/>
    <property type="project" value="UniProtKB-KW"/>
</dbReference>
<dbReference type="InterPro" id="IPR005119">
    <property type="entry name" value="LysR_subst-bd"/>
</dbReference>
<dbReference type="InterPro" id="IPR036390">
    <property type="entry name" value="WH_DNA-bd_sf"/>
</dbReference>
<protein>
    <submittedName>
        <fullName evidence="6">LysR family transcriptional regulator</fullName>
    </submittedName>
</protein>
<name>A0A225MKX7_9BURK</name>
<accession>A0A225MKX7</accession>
<evidence type="ECO:0000313" key="6">
    <source>
        <dbReference type="EMBL" id="OWT61976.1"/>
    </source>
</evidence>
<dbReference type="Pfam" id="PF00126">
    <property type="entry name" value="HTH_1"/>
    <property type="match status" value="1"/>
</dbReference>
<dbReference type="PROSITE" id="PS50931">
    <property type="entry name" value="HTH_LYSR"/>
    <property type="match status" value="1"/>
</dbReference>